<evidence type="ECO:0000256" key="1">
    <source>
        <dbReference type="ARBA" id="ARBA00007812"/>
    </source>
</evidence>
<feature type="binding site" evidence="3">
    <location>
        <position position="433"/>
    </location>
    <ligand>
        <name>Mg(2+)</name>
        <dbReference type="ChEBI" id="CHEBI:18420"/>
    </ligand>
</feature>
<dbReference type="GO" id="GO:0030976">
    <property type="term" value="F:thiamine pyrophosphate binding"/>
    <property type="evidence" value="ECO:0007669"/>
    <property type="project" value="UniProtKB-UniRule"/>
</dbReference>
<feature type="binding site" evidence="3">
    <location>
        <position position="290"/>
    </location>
    <ligand>
        <name>FAD</name>
        <dbReference type="ChEBI" id="CHEBI:57692"/>
    </ligand>
</feature>
<comment type="caution">
    <text evidence="3">Lacks conserved residue(s) required for the propagation of feature annotation.</text>
</comment>
<dbReference type="Pfam" id="PF02775">
    <property type="entry name" value="TPP_enzyme_C"/>
    <property type="match status" value="1"/>
</dbReference>
<dbReference type="InterPro" id="IPR000399">
    <property type="entry name" value="TPP-bd_CS"/>
</dbReference>
<keyword evidence="3" id="KW-0479">Metal-binding</keyword>
<evidence type="ECO:0000259" key="7">
    <source>
        <dbReference type="Pfam" id="PF02776"/>
    </source>
</evidence>
<gene>
    <name evidence="3" type="primary">poxB</name>
    <name evidence="8" type="ORF">AFA91_28115</name>
</gene>
<dbReference type="OrthoDB" id="4959782at2"/>
<keyword evidence="3" id="KW-0830">Ubiquinone</keyword>
<feature type="binding site" evidence="3">
    <location>
        <begin position="249"/>
        <end position="252"/>
    </location>
    <ligand>
        <name>FAD</name>
        <dbReference type="ChEBI" id="CHEBI:57692"/>
    </ligand>
</feature>
<keyword evidence="3" id="KW-0446">Lipid-binding</keyword>
<comment type="subcellular location">
    <subcellularLocation>
        <location evidence="3">Cell membrane</location>
        <topology evidence="3">Peripheral membrane protein</topology>
        <orientation evidence="3">Cytoplasmic side</orientation>
    </subcellularLocation>
</comment>
<keyword evidence="3" id="KW-0560">Oxidoreductase</keyword>
<feature type="domain" description="Thiamine pyrophosphate enzyme TPP-binding" evidence="6">
    <location>
        <begin position="379"/>
        <end position="525"/>
    </location>
</feature>
<dbReference type="GO" id="GO:0000287">
    <property type="term" value="F:magnesium ion binding"/>
    <property type="evidence" value="ECO:0007669"/>
    <property type="project" value="UniProtKB-UniRule"/>
</dbReference>
<dbReference type="Pfam" id="PF02776">
    <property type="entry name" value="TPP_enzyme_N"/>
    <property type="match status" value="1"/>
</dbReference>
<keyword evidence="3 8" id="KW-0670">Pyruvate</keyword>
<dbReference type="PANTHER" id="PTHR42981:SF2">
    <property type="entry name" value="PYRUVATE DEHYDROGENASE [UBIQUINONE]"/>
    <property type="match status" value="1"/>
</dbReference>
<dbReference type="NCBIfam" id="NF006591">
    <property type="entry name" value="PRK09124.1"/>
    <property type="match status" value="1"/>
</dbReference>
<keyword evidence="3" id="KW-0274">FAD</keyword>
<protein>
    <recommendedName>
        <fullName evidence="3">Pyruvate dehydrogenase [ubiquinone]</fullName>
        <ecNumber evidence="3">1.2.5.1</ecNumber>
    </recommendedName>
    <alternativeName>
        <fullName evidence="3">Pyruvate oxidase</fullName>
        <shortName evidence="3">POX</shortName>
    </alternativeName>
    <alternativeName>
        <fullName evidence="3">Pyruvate:ubiquinone-8 oxidoreductase</fullName>
    </alternativeName>
</protein>
<dbReference type="KEGG" id="mgo:AFA91_28115"/>
<name>A0A0K0XCH7_MYCGD</name>
<evidence type="ECO:0000313" key="9">
    <source>
        <dbReference type="Proteomes" id="UP000062255"/>
    </source>
</evidence>
<dbReference type="InterPro" id="IPR011766">
    <property type="entry name" value="TPP_enzyme_TPP-bd"/>
</dbReference>
<comment type="cofactor">
    <cofactor evidence="3">
        <name>FAD</name>
        <dbReference type="ChEBI" id="CHEBI:57692"/>
    </cofactor>
    <text evidence="3">Binds 1 FAD per subunit.</text>
</comment>
<dbReference type="PANTHER" id="PTHR42981">
    <property type="entry name" value="PYRUVATE DEHYDROGENASE [UBIQUINONE]"/>
    <property type="match status" value="1"/>
</dbReference>
<feature type="binding site" evidence="3">
    <location>
        <begin position="433"/>
        <end position="435"/>
    </location>
    <ligand>
        <name>thiamine diphosphate</name>
        <dbReference type="ChEBI" id="CHEBI:58937"/>
    </ligand>
</feature>
<comment type="cofactor">
    <cofactor evidence="3">
        <name>Mg(2+)</name>
        <dbReference type="ChEBI" id="CHEBI:18420"/>
    </cofactor>
    <text evidence="3">Binds 1 Mg(2+) ion per subunit.</text>
</comment>
<dbReference type="STRING" id="134601.AFA91_28115"/>
<dbReference type="InterPro" id="IPR047210">
    <property type="entry name" value="TPP_PYR_POXB-like"/>
</dbReference>
<feature type="region of interest" description="FAD-binding domain" evidence="3">
    <location>
        <begin position="181"/>
        <end position="332"/>
    </location>
</feature>
<dbReference type="RefSeq" id="WP_049747587.1">
    <property type="nucleotide sequence ID" value="NZ_CP012150.1"/>
</dbReference>
<evidence type="ECO:0000256" key="2">
    <source>
        <dbReference type="ARBA" id="ARBA00023052"/>
    </source>
</evidence>
<keyword evidence="3" id="KW-0472">Membrane</keyword>
<dbReference type="SUPFAM" id="SSF52467">
    <property type="entry name" value="DHS-like NAD/FAD-binding domain"/>
    <property type="match status" value="1"/>
</dbReference>
<dbReference type="InterPro" id="IPR012001">
    <property type="entry name" value="Thiamin_PyroP_enz_TPP-bd_dom"/>
</dbReference>
<dbReference type="InterPro" id="IPR012000">
    <property type="entry name" value="Thiamin_PyroP_enz_cen_dom"/>
</dbReference>
<feature type="domain" description="Thiamine pyrophosphate enzyme central" evidence="5">
    <location>
        <begin position="191"/>
        <end position="317"/>
    </location>
</feature>
<comment type="subunit">
    <text evidence="3">Homotetramer.</text>
</comment>
<keyword evidence="3" id="KW-1003">Cell membrane</keyword>
<dbReference type="HAMAP" id="MF_00850">
    <property type="entry name" value="POX"/>
    <property type="match status" value="1"/>
</dbReference>
<evidence type="ECO:0000259" key="5">
    <source>
        <dbReference type="Pfam" id="PF00205"/>
    </source>
</evidence>
<dbReference type="InterPro" id="IPR047212">
    <property type="entry name" value="TPP_POXB-like"/>
</dbReference>
<evidence type="ECO:0000313" key="8">
    <source>
        <dbReference type="EMBL" id="AKS35129.1"/>
    </source>
</evidence>
<dbReference type="Gene3D" id="3.40.50.1220">
    <property type="entry name" value="TPP-binding domain"/>
    <property type="match status" value="1"/>
</dbReference>
<comment type="domain">
    <text evidence="3">Has 4 domains; the Pyr domain which binds the pyrimidine moiety of the thiamine pyrophosphate cofactor, the FAD-binding domain, the PP-binding domain which binds the pyrophosphate portion of thiamine pyrophosphate and the C-terminal membrane binding region. The C-terminus is held closely against the rest of the protein and covers the active site; during activation it unfolds from the rest of the protein and forms an amphipathic helix upon membrane binding, exposing the active site.</text>
</comment>
<keyword evidence="3" id="KW-0285">Flavoprotein</keyword>
<dbReference type="InterPro" id="IPR047211">
    <property type="entry name" value="POXB-like"/>
</dbReference>
<dbReference type="SUPFAM" id="SSF52518">
    <property type="entry name" value="Thiamin diphosphate-binding fold (THDP-binding)"/>
    <property type="match status" value="2"/>
</dbReference>
<organism evidence="8 9">
    <name type="scientific">Mycolicibacterium goodii</name>
    <name type="common">Mycobacterium goodii</name>
    <dbReference type="NCBI Taxonomy" id="134601"/>
    <lineage>
        <taxon>Bacteria</taxon>
        <taxon>Bacillati</taxon>
        <taxon>Actinomycetota</taxon>
        <taxon>Actinomycetes</taxon>
        <taxon>Mycobacteriales</taxon>
        <taxon>Mycobacteriaceae</taxon>
        <taxon>Mycolicibacterium</taxon>
    </lineage>
</organism>
<dbReference type="GO" id="GO:0042867">
    <property type="term" value="P:pyruvate catabolic process"/>
    <property type="evidence" value="ECO:0007669"/>
    <property type="project" value="UniProtKB-UniRule"/>
</dbReference>
<accession>A0A0K0XCH7</accession>
<dbReference type="InterPro" id="IPR044261">
    <property type="entry name" value="Pyruvate_dehydrogenase"/>
</dbReference>
<feature type="binding site" evidence="3">
    <location>
        <begin position="406"/>
        <end position="408"/>
    </location>
    <ligand>
        <name>thiamine diphosphate</name>
        <dbReference type="ChEBI" id="CHEBI:58937"/>
    </ligand>
</feature>
<dbReference type="EMBL" id="CP012150">
    <property type="protein sequence ID" value="AKS35129.1"/>
    <property type="molecule type" value="Genomic_DNA"/>
</dbReference>
<dbReference type="CDD" id="cd07039">
    <property type="entry name" value="TPP_PYR_POX"/>
    <property type="match status" value="1"/>
</dbReference>
<feature type="domain" description="Thiamine pyrophosphate enzyme N-terminal TPP-binding" evidence="7">
    <location>
        <begin position="3"/>
        <end position="114"/>
    </location>
</feature>
<sequence length="576" mass="61877">MATVADHIMAMLSASGVRRVYGLPGDSLNGFTDAIRRGGEISWEHVRHEESAAFAAAADAGLTGQLAVCAGSCGPGNLHLINGLFDAQRSRVPVLAIAAHIPRTEIGSQYFQETHPQELFGECSVYCELVSTPEMAPRILAMAMRAAVEDNGVAVVVIPGEIFLQRIADTPVRPISATRSVLRPDDASLRRGADLLNAAQRVTILGGAGVAGAHDELIQLAATLQAPVVHALRGKEFIEYDNPFDVGMTGLLGFASGYKAIKEADTLLMLGTDLPYQQFYPEGATVIQVDVRGAHLGRRTPIDLGLRGTVKDTLAALQPLLRPKTDRDHLDRALRHYRKTRANLDALAVNDRDRTPIRPEYLAGLVDRLAAEDAVFTCDVGSPVVWAARYLSMNGRRRLLGSFNHGTMANALPHAIGAQTAYPGRQVVALAGDGGLTMLFGELLTLIQNRLPVKVVVFNNSSLNFVELEMKAAGIVTFGTDLHNPDFAAVASAMGIYGRRVTEPGDLEAVLREAFAHDGPALVDVLTARQELSIPPAVTVEQAKGFSLYAIRTILAGRSDELLDLITTNVARRILD</sequence>
<dbReference type="PROSITE" id="PS00187">
    <property type="entry name" value="TPP_ENZYMES"/>
    <property type="match status" value="1"/>
</dbReference>
<dbReference type="CDD" id="cd02014">
    <property type="entry name" value="TPP_POX"/>
    <property type="match status" value="1"/>
</dbReference>
<feature type="binding site" evidence="3">
    <location>
        <position position="49"/>
    </location>
    <ligand>
        <name>thiamine diphosphate</name>
        <dbReference type="ChEBI" id="CHEBI:58937"/>
    </ligand>
</feature>
<evidence type="ECO:0000256" key="3">
    <source>
        <dbReference type="HAMAP-Rule" id="MF_00850"/>
    </source>
</evidence>
<keyword evidence="2 3" id="KW-0786">Thiamine pyrophosphate</keyword>
<dbReference type="InterPro" id="IPR029035">
    <property type="entry name" value="DHS-like_NAD/FAD-binding_dom"/>
</dbReference>
<dbReference type="GO" id="GO:0048039">
    <property type="term" value="F:ubiquinone binding"/>
    <property type="evidence" value="ECO:0007669"/>
    <property type="project" value="UniProtKB-UniRule"/>
</dbReference>
<dbReference type="GO" id="GO:0052737">
    <property type="term" value="F:pyruvate dehydrogenase (quinone) activity"/>
    <property type="evidence" value="ECO:0007669"/>
    <property type="project" value="UniProtKB-UniRule"/>
</dbReference>
<dbReference type="AlphaFoldDB" id="A0A0K0XCH7"/>
<keyword evidence="3" id="KW-0460">Magnesium</keyword>
<dbReference type="GO" id="GO:0005886">
    <property type="term" value="C:plasma membrane"/>
    <property type="evidence" value="ECO:0007669"/>
    <property type="project" value="UniProtKB-SubCell"/>
</dbReference>
<comment type="cofactor">
    <cofactor evidence="3">
        <name>thiamine diphosphate</name>
        <dbReference type="ChEBI" id="CHEBI:58937"/>
    </cofactor>
    <text evidence="3">Binds 1 thiamine pyrophosphate per subunit.</text>
</comment>
<comment type="similarity">
    <text evidence="1 3 4">Belongs to the TPP enzyme family.</text>
</comment>
<dbReference type="InterPro" id="IPR029061">
    <property type="entry name" value="THDP-binding"/>
</dbReference>
<dbReference type="Proteomes" id="UP000062255">
    <property type="component" value="Chromosome"/>
</dbReference>
<comment type="activity regulation">
    <text evidence="3">The C-terminus inhibits activity; it has to move for the enzyme to be active. Activated by lipid-binding, which occurs via the C-terminus.</text>
</comment>
<proteinExistence type="inferred from homology"/>
<comment type="catalytic activity">
    <reaction evidence="3">
        <text>a ubiquinone + pyruvate + H2O = a ubiquinol + acetate + CO2</text>
        <dbReference type="Rhea" id="RHEA:27405"/>
        <dbReference type="Rhea" id="RHEA-COMP:9565"/>
        <dbReference type="Rhea" id="RHEA-COMP:9566"/>
        <dbReference type="ChEBI" id="CHEBI:15361"/>
        <dbReference type="ChEBI" id="CHEBI:15377"/>
        <dbReference type="ChEBI" id="CHEBI:16389"/>
        <dbReference type="ChEBI" id="CHEBI:16526"/>
        <dbReference type="ChEBI" id="CHEBI:17976"/>
        <dbReference type="ChEBI" id="CHEBI:30089"/>
        <dbReference type="EC" id="1.2.5.1"/>
    </reaction>
</comment>
<dbReference type="EC" id="1.2.5.1" evidence="3"/>
<dbReference type="Pfam" id="PF00205">
    <property type="entry name" value="TPP_enzyme_M"/>
    <property type="match status" value="1"/>
</dbReference>
<evidence type="ECO:0000259" key="6">
    <source>
        <dbReference type="Pfam" id="PF02775"/>
    </source>
</evidence>
<dbReference type="PATRIC" id="fig|134601.6.peg.5807"/>
<feature type="region of interest" description="Membrane-binding domain" evidence="3">
    <location>
        <begin position="531"/>
        <end position="572"/>
    </location>
</feature>
<feature type="binding site" evidence="3">
    <location>
        <begin position="272"/>
        <end position="276"/>
    </location>
    <ligand>
        <name>FAD</name>
        <dbReference type="ChEBI" id="CHEBI:57692"/>
    </ligand>
</feature>
<dbReference type="Gene3D" id="3.40.50.970">
    <property type="match status" value="2"/>
</dbReference>
<dbReference type="GO" id="GO:0050660">
    <property type="term" value="F:flavin adenine dinucleotide binding"/>
    <property type="evidence" value="ECO:0007669"/>
    <property type="project" value="UniProtKB-UniRule"/>
</dbReference>
<dbReference type="GO" id="GO:0008289">
    <property type="term" value="F:lipid binding"/>
    <property type="evidence" value="ECO:0007669"/>
    <property type="project" value="UniProtKB-UniRule"/>
</dbReference>
<feature type="site" description="Moves into active site upon enzyme activation, plays a role in electron transfer" evidence="3">
    <location>
        <position position="465"/>
    </location>
</feature>
<keyword evidence="3" id="KW-0547">Nucleotide-binding</keyword>
<feature type="binding site" evidence="3">
    <location>
        <position position="460"/>
    </location>
    <ligand>
        <name>Mg(2+)</name>
        <dbReference type="ChEBI" id="CHEBI:18420"/>
    </ligand>
</feature>
<reference evidence="8 9" key="1">
    <citation type="submission" date="2015-07" db="EMBL/GenBank/DDBJ databases">
        <title>Complete genome sequence of Mycobacterium goodii X7B, a facultative thermophilic biodesulfurizing bacterium.</title>
        <authorList>
            <person name="Yu B."/>
            <person name="Li F."/>
            <person name="Xu P."/>
        </authorList>
    </citation>
    <scope>NUCLEOTIDE SEQUENCE [LARGE SCALE GENOMIC DNA]</scope>
    <source>
        <strain evidence="8 9">X7B</strain>
    </source>
</reference>
<feature type="binding site" evidence="3">
    <location>
        <begin position="460"/>
        <end position="466"/>
    </location>
    <ligand>
        <name>thiamine diphosphate</name>
        <dbReference type="ChEBI" id="CHEBI:58937"/>
    </ligand>
</feature>
<evidence type="ECO:0000256" key="4">
    <source>
        <dbReference type="RuleBase" id="RU362132"/>
    </source>
</evidence>
<comment type="function">
    <text evidence="3">A peripheral cell membrane enzyme that catalyzes the oxidative decarboxylation of pyruvate to form acetate and CO(2). It channels electrons from the cytoplasm to the respiratory chain at the cell membrane via ubiquinone.</text>
</comment>